<keyword evidence="1" id="KW-0547">Nucleotide-binding</keyword>
<name>E8MYL1_ANATU</name>
<dbReference type="Gene3D" id="2.40.100.10">
    <property type="entry name" value="Cyclophilin-like"/>
    <property type="match status" value="1"/>
</dbReference>
<protein>
    <submittedName>
        <fullName evidence="5">KipI antagonist</fullName>
    </submittedName>
</protein>
<dbReference type="FunCoup" id="E8MYL1">
    <property type="interactions" value="15"/>
</dbReference>
<proteinExistence type="predicted"/>
<dbReference type="STRING" id="926569.ANT_23210"/>
<dbReference type="AlphaFoldDB" id="E8MYL1"/>
<evidence type="ECO:0000313" key="5">
    <source>
        <dbReference type="EMBL" id="BAJ64347.1"/>
    </source>
</evidence>
<dbReference type="eggNOG" id="COG1984">
    <property type="taxonomic scope" value="Bacteria"/>
</dbReference>
<evidence type="ECO:0000256" key="3">
    <source>
        <dbReference type="ARBA" id="ARBA00022840"/>
    </source>
</evidence>
<evidence type="ECO:0000259" key="4">
    <source>
        <dbReference type="SMART" id="SM00797"/>
    </source>
</evidence>
<dbReference type="InterPro" id="IPR029000">
    <property type="entry name" value="Cyclophilin-like_dom_sf"/>
</dbReference>
<reference evidence="5 6" key="1">
    <citation type="submission" date="2010-12" db="EMBL/GenBank/DDBJ databases">
        <title>Whole genome sequence of Anaerolinea thermophila UNI-1.</title>
        <authorList>
            <person name="Narita-Yamada S."/>
            <person name="Kishi E."/>
            <person name="Watanabe Y."/>
            <person name="Takasaki K."/>
            <person name="Ankai A."/>
            <person name="Oguchi A."/>
            <person name="Fukui S."/>
            <person name="Takahashi M."/>
            <person name="Yashiro I."/>
            <person name="Hosoyama A."/>
            <person name="Sekiguchi Y."/>
            <person name="Hanada S."/>
            <person name="Fujita N."/>
        </authorList>
    </citation>
    <scope>NUCLEOTIDE SEQUENCE [LARGE SCALE GENOMIC DNA]</scope>
    <source>
        <strain evidence="6">DSM 14523 / JCM 11388 / NBRC 100420 / UNI-1</strain>
    </source>
</reference>
<gene>
    <name evidence="5" type="primary">kipA</name>
    <name evidence="5" type="ordered locus">ANT_23210</name>
</gene>
<organism evidence="5 6">
    <name type="scientific">Anaerolinea thermophila (strain DSM 14523 / JCM 11388 / NBRC 100420 / UNI-1)</name>
    <dbReference type="NCBI Taxonomy" id="926569"/>
    <lineage>
        <taxon>Bacteria</taxon>
        <taxon>Bacillati</taxon>
        <taxon>Chloroflexota</taxon>
        <taxon>Anaerolineae</taxon>
        <taxon>Anaerolineales</taxon>
        <taxon>Anaerolineaceae</taxon>
        <taxon>Anaerolinea</taxon>
    </lineage>
</organism>
<keyword evidence="3" id="KW-0067">ATP-binding</keyword>
<dbReference type="EMBL" id="AP012029">
    <property type="protein sequence ID" value="BAJ64347.1"/>
    <property type="molecule type" value="Genomic_DNA"/>
</dbReference>
<sequence>MNMAFWVEQAGWFTTVQDLGRTGYEHLGLPAGGAMDPFACKAANRLVGNEDSAAVLEFSGAGPTLWSDTPALIALCGGGFTLWVDGMEMPAWTAVRVRAGQRVECRPHLAGFWGVLAVSGGWDVPEVLGSRSTFLKANLGGYQGRLLQPGDWLFSLREGWLPEERAGAVLPASRRPVYSPEAVIRVVPGPQCAWFGEEGEREFLSAIFQVSAQSDRLGYRLTGATVPRRAGELLSEGIPRGAIQVPPDGNPIVMMADHPTTGGYPKIAGVIRADWGRMAQLRPGEGKVCFETVTLEQAHQLYRELMANLNAIELENFSFWMRG</sequence>
<dbReference type="HOGENOM" id="CLU_028967_0_0_0"/>
<evidence type="ECO:0000313" key="6">
    <source>
        <dbReference type="Proteomes" id="UP000008922"/>
    </source>
</evidence>
<dbReference type="NCBIfam" id="TIGR00724">
    <property type="entry name" value="urea_amlyse_rel"/>
    <property type="match status" value="1"/>
</dbReference>
<keyword evidence="2" id="KW-0378">Hydrolase</keyword>
<dbReference type="KEGG" id="atm:ANT_23210"/>
<dbReference type="PANTHER" id="PTHR43309:SF3">
    <property type="entry name" value="5-OXOPROLINASE SUBUNIT C"/>
    <property type="match status" value="1"/>
</dbReference>
<dbReference type="Proteomes" id="UP000008922">
    <property type="component" value="Chromosome"/>
</dbReference>
<dbReference type="InParanoid" id="E8MYL1"/>
<evidence type="ECO:0000256" key="1">
    <source>
        <dbReference type="ARBA" id="ARBA00022741"/>
    </source>
</evidence>
<dbReference type="InterPro" id="IPR052708">
    <property type="entry name" value="PxpC"/>
</dbReference>
<dbReference type="GO" id="GO:0005524">
    <property type="term" value="F:ATP binding"/>
    <property type="evidence" value="ECO:0007669"/>
    <property type="project" value="UniProtKB-KW"/>
</dbReference>
<evidence type="ECO:0000256" key="2">
    <source>
        <dbReference type="ARBA" id="ARBA00022801"/>
    </source>
</evidence>
<feature type="domain" description="Carboxyltransferase" evidence="4">
    <location>
        <begin position="26"/>
        <end position="308"/>
    </location>
</feature>
<dbReference type="InterPro" id="IPR003778">
    <property type="entry name" value="CT_A_B"/>
</dbReference>
<keyword evidence="6" id="KW-1185">Reference proteome</keyword>
<dbReference type="PANTHER" id="PTHR43309">
    <property type="entry name" value="5-OXOPROLINASE SUBUNIT C"/>
    <property type="match status" value="1"/>
</dbReference>
<accession>E8MYL1</accession>
<dbReference type="GO" id="GO:0016787">
    <property type="term" value="F:hydrolase activity"/>
    <property type="evidence" value="ECO:0007669"/>
    <property type="project" value="UniProtKB-KW"/>
</dbReference>
<dbReference type="Pfam" id="PF02626">
    <property type="entry name" value="CT_A_B"/>
    <property type="match status" value="1"/>
</dbReference>
<dbReference type="SMART" id="SM00797">
    <property type="entry name" value="AHS2"/>
    <property type="match status" value="1"/>
</dbReference>